<dbReference type="SUPFAM" id="SSF48403">
    <property type="entry name" value="Ankyrin repeat"/>
    <property type="match status" value="1"/>
</dbReference>
<evidence type="ECO:0000256" key="3">
    <source>
        <dbReference type="ARBA" id="ARBA00022537"/>
    </source>
</evidence>
<keyword evidence="9" id="KW-0732">Signal</keyword>
<keyword evidence="6" id="KW-1053">Target membrane</keyword>
<organism evidence="10 11">
    <name type="scientific">Euroglyphus maynei</name>
    <name type="common">Mayne's house dust mite</name>
    <dbReference type="NCBI Taxonomy" id="6958"/>
    <lineage>
        <taxon>Eukaryota</taxon>
        <taxon>Metazoa</taxon>
        <taxon>Ecdysozoa</taxon>
        <taxon>Arthropoda</taxon>
        <taxon>Chelicerata</taxon>
        <taxon>Arachnida</taxon>
        <taxon>Acari</taxon>
        <taxon>Acariformes</taxon>
        <taxon>Sarcoptiformes</taxon>
        <taxon>Astigmata</taxon>
        <taxon>Psoroptidia</taxon>
        <taxon>Analgoidea</taxon>
        <taxon>Pyroglyphidae</taxon>
        <taxon>Pyroglyphinae</taxon>
        <taxon>Euroglyphus</taxon>
    </lineage>
</organism>
<evidence type="ECO:0000256" key="4">
    <source>
        <dbReference type="ARBA" id="ARBA00022801"/>
    </source>
</evidence>
<feature type="repeat" description="ANK" evidence="7">
    <location>
        <begin position="240"/>
        <end position="272"/>
    </location>
</feature>
<dbReference type="GO" id="GO:2000304">
    <property type="term" value="P:positive regulation of ceramide biosynthetic process"/>
    <property type="evidence" value="ECO:0007669"/>
    <property type="project" value="TreeGrafter"/>
</dbReference>
<keyword evidence="7" id="KW-0040">ANK repeat</keyword>
<evidence type="ECO:0000256" key="6">
    <source>
        <dbReference type="ARBA" id="ARBA00023298"/>
    </source>
</evidence>
<evidence type="ECO:0000256" key="9">
    <source>
        <dbReference type="SAM" id="SignalP"/>
    </source>
</evidence>
<keyword evidence="5" id="KW-0528">Neurotoxin</keyword>
<dbReference type="InterPro" id="IPR047148">
    <property type="entry name" value="PLPL9"/>
</dbReference>
<reference evidence="10 11" key="1">
    <citation type="submission" date="2017-03" db="EMBL/GenBank/DDBJ databases">
        <title>Genome Survey of Euroglyphus maynei.</title>
        <authorList>
            <person name="Arlian L.G."/>
            <person name="Morgan M.S."/>
            <person name="Rider S.D."/>
        </authorList>
    </citation>
    <scope>NUCLEOTIDE SEQUENCE [LARGE SCALE GENOMIC DNA]</scope>
    <source>
        <strain evidence="10">Arlian Lab</strain>
        <tissue evidence="10">Whole body</tissue>
    </source>
</reference>
<proteinExistence type="predicted"/>
<dbReference type="GO" id="GO:0047499">
    <property type="term" value="F:calcium-independent phospholipase A2 activity"/>
    <property type="evidence" value="ECO:0007669"/>
    <property type="project" value="InterPro"/>
</dbReference>
<dbReference type="InterPro" id="IPR002110">
    <property type="entry name" value="Ankyrin_rpt"/>
</dbReference>
<accession>A0A1Y3AZS0</accession>
<evidence type="ECO:0000256" key="1">
    <source>
        <dbReference type="ARBA" id="ARBA00004175"/>
    </source>
</evidence>
<dbReference type="Pfam" id="PF12796">
    <property type="entry name" value="Ank_2"/>
    <property type="match status" value="2"/>
</dbReference>
<dbReference type="GO" id="GO:0052816">
    <property type="term" value="F:long-chain fatty acyl-CoA hydrolase activity"/>
    <property type="evidence" value="ECO:0007669"/>
    <property type="project" value="TreeGrafter"/>
</dbReference>
<feature type="repeat" description="ANK" evidence="7">
    <location>
        <begin position="344"/>
        <end position="376"/>
    </location>
</feature>
<comment type="subcellular location">
    <subcellularLocation>
        <location evidence="1">Target cell membrane</location>
    </subcellularLocation>
</comment>
<dbReference type="PANTHER" id="PTHR24139:SF34">
    <property type="entry name" value="85_88 KDA CALCIUM-INDEPENDENT PHOSPHOLIPASE A2"/>
    <property type="match status" value="1"/>
</dbReference>
<dbReference type="PROSITE" id="PS50297">
    <property type="entry name" value="ANK_REP_REGION"/>
    <property type="match status" value="3"/>
</dbReference>
<dbReference type="PROSITE" id="PS50088">
    <property type="entry name" value="ANK_REPEAT"/>
    <property type="match status" value="3"/>
</dbReference>
<keyword evidence="5" id="KW-0638">Presynaptic neurotoxin</keyword>
<dbReference type="PANTHER" id="PTHR24139">
    <property type="entry name" value="CALCIUM-INDEPENDENT PHOSPHOLIPASE A2"/>
    <property type="match status" value="1"/>
</dbReference>
<dbReference type="Pfam" id="PF00023">
    <property type="entry name" value="Ank"/>
    <property type="match status" value="1"/>
</dbReference>
<feature type="region of interest" description="Disordered" evidence="8">
    <location>
        <begin position="271"/>
        <end position="300"/>
    </location>
</feature>
<evidence type="ECO:0000256" key="2">
    <source>
        <dbReference type="ARBA" id="ARBA00022483"/>
    </source>
</evidence>
<comment type="caution">
    <text evidence="10">The sequence shown here is derived from an EMBL/GenBank/DDBJ whole genome shotgun (WGS) entry which is preliminary data.</text>
</comment>
<dbReference type="AlphaFoldDB" id="A0A1Y3AZS0"/>
<keyword evidence="11" id="KW-1185">Reference proteome</keyword>
<keyword evidence="5" id="KW-0800">Toxin</keyword>
<name>A0A1Y3AZS0_EURMA</name>
<dbReference type="GO" id="GO:0044231">
    <property type="term" value="C:host cell presynaptic membrane"/>
    <property type="evidence" value="ECO:0007669"/>
    <property type="project" value="UniProtKB-KW"/>
</dbReference>
<evidence type="ECO:0000256" key="8">
    <source>
        <dbReference type="SAM" id="MobiDB-lite"/>
    </source>
</evidence>
<gene>
    <name evidence="10" type="ORF">BLA29_003219</name>
</gene>
<feature type="chain" id="PRO_5013073559" evidence="9">
    <location>
        <begin position="18"/>
        <end position="440"/>
    </location>
</feature>
<dbReference type="GO" id="GO:0006887">
    <property type="term" value="P:exocytosis"/>
    <property type="evidence" value="ECO:0007669"/>
    <property type="project" value="UniProtKB-KW"/>
</dbReference>
<feature type="compositionally biased region" description="Basic and acidic residues" evidence="8">
    <location>
        <begin position="290"/>
        <end position="300"/>
    </location>
</feature>
<dbReference type="InterPro" id="IPR036770">
    <property type="entry name" value="Ankyrin_rpt-contain_sf"/>
</dbReference>
<dbReference type="GO" id="GO:0005739">
    <property type="term" value="C:mitochondrion"/>
    <property type="evidence" value="ECO:0007669"/>
    <property type="project" value="TreeGrafter"/>
</dbReference>
<feature type="compositionally biased region" description="Low complexity" evidence="8">
    <location>
        <begin position="280"/>
        <end position="289"/>
    </location>
</feature>
<keyword evidence="2" id="KW-0268">Exocytosis</keyword>
<keyword evidence="3" id="KW-1052">Target cell membrane</keyword>
<dbReference type="Gene3D" id="1.25.40.20">
    <property type="entry name" value="Ankyrin repeat-containing domain"/>
    <property type="match status" value="3"/>
</dbReference>
<protein>
    <submittedName>
        <fullName evidence="10">Heterotrimeric G protein alpha subunit B-like protein</fullName>
    </submittedName>
</protein>
<dbReference type="EMBL" id="MUJZ01052420">
    <property type="protein sequence ID" value="OTF73258.1"/>
    <property type="molecule type" value="Genomic_DNA"/>
</dbReference>
<dbReference type="OrthoDB" id="10021675at2759"/>
<dbReference type="SMART" id="SM00248">
    <property type="entry name" value="ANK"/>
    <property type="match status" value="6"/>
</dbReference>
<sequence>MTSFLSLANQFLTKVFALEPFSVVEVKIEDYNHYDIMTREETLILYSYCDNKNRNNYEILLHRENSSTRTAFSLYRSTKSDESQIYFLRLKDKLPVFMTRFPNLLTVSSLQELCKYINANPSQNMAHICAHFGYIDYFRQLSTEFQETSAINELLNAQDESEGKTSLQIAVETQRLNIIQAILAIPNVQLKFDLVDHSGNNLLHVAAQTNGQIVLILCATIKTNQSNDLLMQIINAKNHDNFAPLYLACSHDKTSCVKELLKNGADVNGASIQDTHAGASPDSLSSSSTSRDESPSDLNDDRLINMLNVNDMKNGGTPLHWCKSSEVIEILVERNCNLNARNFHGDTALHHMVARGDLNCTISLLGHGADVNAIGANGNTPLHVSIKANNTTIVQALVVFGANVDIANSSGHSARHLAATSNQSPAKDTILYVLHSVCAR</sequence>
<evidence type="ECO:0000256" key="7">
    <source>
        <dbReference type="PROSITE-ProRule" id="PRU00023"/>
    </source>
</evidence>
<feature type="repeat" description="ANK" evidence="7">
    <location>
        <begin position="377"/>
        <end position="409"/>
    </location>
</feature>
<dbReference type="Proteomes" id="UP000194236">
    <property type="component" value="Unassembled WGS sequence"/>
</dbReference>
<feature type="non-terminal residue" evidence="10">
    <location>
        <position position="440"/>
    </location>
</feature>
<evidence type="ECO:0000313" key="10">
    <source>
        <dbReference type="EMBL" id="OTF73258.1"/>
    </source>
</evidence>
<keyword evidence="6" id="KW-0472">Membrane</keyword>
<dbReference type="GO" id="GO:0044218">
    <property type="term" value="C:other organism cell membrane"/>
    <property type="evidence" value="ECO:0007669"/>
    <property type="project" value="UniProtKB-KW"/>
</dbReference>
<evidence type="ECO:0000256" key="5">
    <source>
        <dbReference type="ARBA" id="ARBA00023028"/>
    </source>
</evidence>
<evidence type="ECO:0000313" key="11">
    <source>
        <dbReference type="Proteomes" id="UP000194236"/>
    </source>
</evidence>
<feature type="signal peptide" evidence="9">
    <location>
        <begin position="1"/>
        <end position="17"/>
    </location>
</feature>
<keyword evidence="4" id="KW-0378">Hydrolase</keyword>